<feature type="region of interest" description="Disordered" evidence="2">
    <location>
        <begin position="1"/>
        <end position="66"/>
    </location>
</feature>
<evidence type="ECO:0000313" key="3">
    <source>
        <dbReference type="EMBL" id="WFD35825.1"/>
    </source>
</evidence>
<feature type="region of interest" description="Disordered" evidence="2">
    <location>
        <begin position="83"/>
        <end position="140"/>
    </location>
</feature>
<dbReference type="GO" id="GO:0030515">
    <property type="term" value="F:snoRNA binding"/>
    <property type="evidence" value="ECO:0007669"/>
    <property type="project" value="TreeGrafter"/>
</dbReference>
<feature type="compositionally biased region" description="Acidic residues" evidence="2">
    <location>
        <begin position="112"/>
        <end position="140"/>
    </location>
</feature>
<keyword evidence="4" id="KW-1185">Reference proteome</keyword>
<dbReference type="EMBL" id="CP119879">
    <property type="protein sequence ID" value="WFD35825.1"/>
    <property type="molecule type" value="Genomic_DNA"/>
</dbReference>
<protein>
    <submittedName>
        <fullName evidence="3">SnoRNA-binding rRNA-processing protein</fullName>
    </submittedName>
</protein>
<dbReference type="PANTHER" id="PTHR12821">
    <property type="entry name" value="BYSTIN"/>
    <property type="match status" value="1"/>
</dbReference>
<evidence type="ECO:0000256" key="1">
    <source>
        <dbReference type="ARBA" id="ARBA00007114"/>
    </source>
</evidence>
<dbReference type="Pfam" id="PF05291">
    <property type="entry name" value="Bystin"/>
    <property type="match status" value="1"/>
</dbReference>
<dbReference type="GO" id="GO:0005730">
    <property type="term" value="C:nucleolus"/>
    <property type="evidence" value="ECO:0007669"/>
    <property type="project" value="TreeGrafter"/>
</dbReference>
<reference evidence="3" key="1">
    <citation type="submission" date="2023-03" db="EMBL/GenBank/DDBJ databases">
        <title>Mating type loci evolution in Malassezia.</title>
        <authorList>
            <person name="Coelho M.A."/>
        </authorList>
    </citation>
    <scope>NUCLEOTIDE SEQUENCE</scope>
    <source>
        <strain evidence="3">CBS 11721</strain>
    </source>
</reference>
<feature type="compositionally biased region" description="Acidic residues" evidence="2">
    <location>
        <begin position="86"/>
        <end position="102"/>
    </location>
</feature>
<dbReference type="AlphaFoldDB" id="A0AAF0EVI4"/>
<dbReference type="GO" id="GO:0006364">
    <property type="term" value="P:rRNA processing"/>
    <property type="evidence" value="ECO:0007669"/>
    <property type="project" value="TreeGrafter"/>
</dbReference>
<dbReference type="PANTHER" id="PTHR12821:SF0">
    <property type="entry name" value="BYSTIN"/>
    <property type="match status" value="1"/>
</dbReference>
<evidence type="ECO:0000313" key="4">
    <source>
        <dbReference type="Proteomes" id="UP001219933"/>
    </source>
</evidence>
<sequence>MPKAPSSRRGARPSAHRPLAQDVIEDRTISRFGHVRAPRKREEVPSDDEQQEPEGQLKVTGGRASRKFVDPRLSRKILKLAREQQEELEQEEAELEQEDEESEAPRVPQESFDSEDDEQDFEDDDEEDEDSVPVDYGEMDISPEDRALLEKHDADEEAAFDGPDDAPRTKTLADLIMAKIEAAERGETGAPEHGPDERAMPPGINPKVIEVYVKVGELLSRYKSGPLPKAFKIIPSLPAWEDVLYITDPEMWTPHATLAATRIFVSNLKPAQVERFFQLVLLDKIRDEIRIKKKVDYQTYEAIKKALYKPSAFFKGIIFPLCDGGGVTLKEAAIIGSVLTKVSIPVLHSAAALLRLAEMEYTGPTSLFIRILLDKKYALPYKVIDALVYHFLQFADKDKGVEVTRTRAGVVGERRMPVLWHQSLLVFAQRYKADMTPDQKAALLDLIRVQRHPGIEPDIRRELTSGECRGEMLPEPLYEDDDMSI</sequence>
<dbReference type="Proteomes" id="UP001219933">
    <property type="component" value="Chromosome 3"/>
</dbReference>
<comment type="similarity">
    <text evidence="1">Belongs to the bystin family.</text>
</comment>
<name>A0AAF0EVI4_9BASI</name>
<evidence type="ECO:0000256" key="2">
    <source>
        <dbReference type="SAM" id="MobiDB-lite"/>
    </source>
</evidence>
<organism evidence="3 4">
    <name type="scientific">Malassezia cuniculi</name>
    <dbReference type="NCBI Taxonomy" id="948313"/>
    <lineage>
        <taxon>Eukaryota</taxon>
        <taxon>Fungi</taxon>
        <taxon>Dikarya</taxon>
        <taxon>Basidiomycota</taxon>
        <taxon>Ustilaginomycotina</taxon>
        <taxon>Malasseziomycetes</taxon>
        <taxon>Malasseziales</taxon>
        <taxon>Malasseziaceae</taxon>
        <taxon>Malassezia</taxon>
    </lineage>
</organism>
<proteinExistence type="inferred from homology"/>
<dbReference type="GO" id="GO:0030688">
    <property type="term" value="C:preribosome, small subunit precursor"/>
    <property type="evidence" value="ECO:0007669"/>
    <property type="project" value="TreeGrafter"/>
</dbReference>
<gene>
    <name evidence="3" type="primary">ENP1</name>
    <name evidence="3" type="ORF">MCUN1_002693</name>
</gene>
<dbReference type="InterPro" id="IPR007955">
    <property type="entry name" value="Bystin"/>
</dbReference>
<dbReference type="GO" id="GO:0005737">
    <property type="term" value="C:cytoplasm"/>
    <property type="evidence" value="ECO:0007669"/>
    <property type="project" value="TreeGrafter"/>
</dbReference>
<accession>A0AAF0EVI4</accession>